<gene>
    <name evidence="3" type="ORF">EHS13_14895</name>
</gene>
<accession>A0A6B8RKE9</accession>
<dbReference type="KEGG" id="ppsc:EHS13_14895"/>
<reference evidence="4" key="1">
    <citation type="submission" date="2018-11" db="EMBL/GenBank/DDBJ databases">
        <title>Complete genome sequence of Paenibacillus sp. ML311-T8.</title>
        <authorList>
            <person name="Nam Y.-D."/>
            <person name="Kang J."/>
            <person name="Chung W.-H."/>
            <person name="Park Y.S."/>
        </authorList>
    </citation>
    <scope>NUCLEOTIDE SEQUENCE [LARGE SCALE GENOMIC DNA]</scope>
    <source>
        <strain evidence="4">ML311-T8</strain>
    </source>
</reference>
<evidence type="ECO:0000313" key="3">
    <source>
        <dbReference type="EMBL" id="QGQ96072.1"/>
    </source>
</evidence>
<name>A0A6B8RKE9_9BACL</name>
<evidence type="ECO:0000313" key="4">
    <source>
        <dbReference type="Proteomes" id="UP000426246"/>
    </source>
</evidence>
<dbReference type="Gene3D" id="3.40.190.10">
    <property type="entry name" value="Periplasmic binding protein-like II"/>
    <property type="match status" value="2"/>
</dbReference>
<dbReference type="EMBL" id="CP034235">
    <property type="protein sequence ID" value="QGQ96072.1"/>
    <property type="molecule type" value="Genomic_DNA"/>
</dbReference>
<dbReference type="PANTHER" id="PTHR43649">
    <property type="entry name" value="ARABINOSE-BINDING PROTEIN-RELATED"/>
    <property type="match status" value="1"/>
</dbReference>
<sequence length="568" mass="62724">MVGKKKVITVSIILVITMMLAACSSKSGESSSPAVSATATEVVATATAAEPTAEPSFDPMASYSPQINASIDFQINDALADKFKEADWPNNLWNKSYREQLGINLNAAWFCKGTDLCNQKKSIAIASGSIPDIMSVSIEQLATLSKSTSIRTDLKEAYDKYATKLTKDIMAEAGQAPWDSATFGGKVLAIPSVDSSIDTATFLWVRQDWLTKLNLQMPKNTDELYTVMKAFKEKDPDGNGKADTFGLMLNKDFLSPGLGEAIGVFNGFHAYPQTWVRDAAGKLAYGSVQPEMKTALTYLNKLYKDGLLEKDFGAKDSAKASELAASGRVGVQYGAMWNAMYPLQQTKDNNPASDWLAHKIISSDDKPANPQIKLNIRNYYVVNKNYEHPEALIKLLNFWSQIYRGSTPEVYNSFLGPDGPSQHNTNFQEWPAKKNLLAHTNVVAAVNSKDPSKLNTEEKGYYDNILSFKGGENKNAQYEKVFGETGSFTAMEDYDKNNLFALDQFYGAPTTTMKSRLDTIKKKEMEFYTKVIMGAESIDNFDAFVANINKLGLTDITTEVNEWDASKK</sequence>
<proteinExistence type="predicted"/>
<dbReference type="InterPro" id="IPR050490">
    <property type="entry name" value="Bact_solute-bd_prot1"/>
</dbReference>
<dbReference type="PANTHER" id="PTHR43649:SF33">
    <property type="entry name" value="POLYGALACTURONAN_RHAMNOGALACTURONAN-BINDING PROTEIN YTCQ"/>
    <property type="match status" value="1"/>
</dbReference>
<dbReference type="OrthoDB" id="9787283at2"/>
<keyword evidence="4" id="KW-1185">Reference proteome</keyword>
<evidence type="ECO:0000256" key="1">
    <source>
        <dbReference type="ARBA" id="ARBA00022729"/>
    </source>
</evidence>
<dbReference type="PROSITE" id="PS51257">
    <property type="entry name" value="PROKAR_LIPOPROTEIN"/>
    <property type="match status" value="1"/>
</dbReference>
<feature type="signal peptide" evidence="2">
    <location>
        <begin position="1"/>
        <end position="21"/>
    </location>
</feature>
<dbReference type="AlphaFoldDB" id="A0A6B8RKE9"/>
<protein>
    <submittedName>
        <fullName evidence="3">Extracellular solute-binding protein</fullName>
    </submittedName>
</protein>
<dbReference type="CDD" id="cd13580">
    <property type="entry name" value="PBP2_AlgQ_like_1"/>
    <property type="match status" value="1"/>
</dbReference>
<dbReference type="RefSeq" id="WP_155701110.1">
    <property type="nucleotide sequence ID" value="NZ_CP034235.1"/>
</dbReference>
<dbReference type="SUPFAM" id="SSF53850">
    <property type="entry name" value="Periplasmic binding protein-like II"/>
    <property type="match status" value="1"/>
</dbReference>
<keyword evidence="1 2" id="KW-0732">Signal</keyword>
<evidence type="ECO:0000256" key="2">
    <source>
        <dbReference type="SAM" id="SignalP"/>
    </source>
</evidence>
<dbReference type="Proteomes" id="UP000426246">
    <property type="component" value="Chromosome"/>
</dbReference>
<feature type="chain" id="PRO_5025619334" evidence="2">
    <location>
        <begin position="22"/>
        <end position="568"/>
    </location>
</feature>
<organism evidence="3 4">
    <name type="scientific">Paenibacillus psychroresistens</name>
    <dbReference type="NCBI Taxonomy" id="1778678"/>
    <lineage>
        <taxon>Bacteria</taxon>
        <taxon>Bacillati</taxon>
        <taxon>Bacillota</taxon>
        <taxon>Bacilli</taxon>
        <taxon>Bacillales</taxon>
        <taxon>Paenibacillaceae</taxon>
        <taxon>Paenibacillus</taxon>
    </lineage>
</organism>